<proteinExistence type="predicted"/>
<protein>
    <submittedName>
        <fullName evidence="1">Uncharacterized protein</fullName>
    </submittedName>
</protein>
<name>A0A919T495_9ACTN</name>
<dbReference type="AlphaFoldDB" id="A0A919T495"/>
<gene>
    <name evidence="1" type="ORF">Ato02nite_005480</name>
</gene>
<reference evidence="1 2" key="1">
    <citation type="submission" date="2021-03" db="EMBL/GenBank/DDBJ databases">
        <title>Whole genome shotgun sequence of Actinoplanes toevensis NBRC 105298.</title>
        <authorList>
            <person name="Komaki H."/>
            <person name="Tamura T."/>
        </authorList>
    </citation>
    <scope>NUCLEOTIDE SEQUENCE [LARGE SCALE GENOMIC DNA]</scope>
    <source>
        <strain evidence="1 2">NBRC 105298</strain>
    </source>
</reference>
<dbReference type="Proteomes" id="UP000677082">
    <property type="component" value="Unassembled WGS sequence"/>
</dbReference>
<organism evidence="1 2">
    <name type="scientific">Paractinoplanes toevensis</name>
    <dbReference type="NCBI Taxonomy" id="571911"/>
    <lineage>
        <taxon>Bacteria</taxon>
        <taxon>Bacillati</taxon>
        <taxon>Actinomycetota</taxon>
        <taxon>Actinomycetes</taxon>
        <taxon>Micromonosporales</taxon>
        <taxon>Micromonosporaceae</taxon>
        <taxon>Paractinoplanes</taxon>
    </lineage>
</organism>
<dbReference type="EMBL" id="BOQN01000006">
    <property type="protein sequence ID" value="GIM88755.1"/>
    <property type="molecule type" value="Genomic_DNA"/>
</dbReference>
<keyword evidence="2" id="KW-1185">Reference proteome</keyword>
<dbReference type="RefSeq" id="WP_213004738.1">
    <property type="nucleotide sequence ID" value="NZ_BOQN01000006.1"/>
</dbReference>
<sequence>MTGLSYADPEILVGEWLKEQLAMTKVWMDPSPPPNAWTTAAWLWVQRAQGGEALALTLDDVLLDIGAYAANADHARKLANKVWPAMTLDLPRTTFESGVFVTGVTCTVRPFWAPDPKFRREATYRVILHGLI</sequence>
<evidence type="ECO:0000313" key="2">
    <source>
        <dbReference type="Proteomes" id="UP000677082"/>
    </source>
</evidence>
<evidence type="ECO:0000313" key="1">
    <source>
        <dbReference type="EMBL" id="GIM88755.1"/>
    </source>
</evidence>
<accession>A0A919T495</accession>
<comment type="caution">
    <text evidence="1">The sequence shown here is derived from an EMBL/GenBank/DDBJ whole genome shotgun (WGS) entry which is preliminary data.</text>
</comment>